<dbReference type="OrthoDB" id="5512013at2"/>
<protein>
    <recommendedName>
        <fullName evidence="2">DUF5926 domain-containing protein</fullName>
    </recommendedName>
</protein>
<dbReference type="Proteomes" id="UP000614239">
    <property type="component" value="Unassembled WGS sequence"/>
</dbReference>
<proteinExistence type="predicted"/>
<sequence>MSKKKRQRRQSDAAKAPKKQQVPFVARPFEGLADEEDLVAMMQLIPAATLTARLTEEHGGTEITFVSLLPELAQGLKRADGAVLIALQTSLHSGDASRDVAAALQTTLGLEPGTGLTANALPEPGLRLQDMLDPSFASEFTVHESFGFWLTDEQREDPDTVRVIEEAKDDIAPTEPVPGVPHAYWCRMNGKEFVRWVRGEDEDAFFNAFARVHASRQSDLAEGVRFIGAFRACGLAIPVWELLPGTTAADLTEPMRAMAERLDAALADDSPLDADARRAKAGIISRQVNL</sequence>
<reference evidence="3" key="2">
    <citation type="submission" date="2020-09" db="EMBL/GenBank/DDBJ databases">
        <authorList>
            <person name="Sun Q."/>
            <person name="Zhou Y."/>
        </authorList>
    </citation>
    <scope>NUCLEOTIDE SEQUENCE</scope>
    <source>
        <strain evidence="3">CGMCC 4.7372</strain>
    </source>
</reference>
<evidence type="ECO:0000256" key="1">
    <source>
        <dbReference type="SAM" id="MobiDB-lite"/>
    </source>
</evidence>
<dbReference type="RefSeq" id="WP_080462337.1">
    <property type="nucleotide sequence ID" value="NZ_BMNJ01000001.1"/>
</dbReference>
<feature type="domain" description="DUF5926" evidence="2">
    <location>
        <begin position="28"/>
        <end position="290"/>
    </location>
</feature>
<gene>
    <name evidence="3" type="ORF">GCM10011612_01520</name>
</gene>
<name>A0A8H9LF51_9ACTO</name>
<keyword evidence="4" id="KW-1185">Reference proteome</keyword>
<evidence type="ECO:0000313" key="3">
    <source>
        <dbReference type="EMBL" id="GGO94919.1"/>
    </source>
</evidence>
<feature type="region of interest" description="Disordered" evidence="1">
    <location>
        <begin position="1"/>
        <end position="20"/>
    </location>
</feature>
<comment type="caution">
    <text evidence="3">The sequence shown here is derived from an EMBL/GenBank/DDBJ whole genome shotgun (WGS) entry which is preliminary data.</text>
</comment>
<accession>A0A8H9LF51</accession>
<dbReference type="KEGG" id="actp:B6G06_00190"/>
<dbReference type="AlphaFoldDB" id="A0A8H9LF51"/>
<reference evidence="3" key="1">
    <citation type="journal article" date="2014" name="Int. J. Syst. Evol. Microbiol.">
        <title>Complete genome sequence of Corynebacterium casei LMG S-19264T (=DSM 44701T), isolated from a smear-ripened cheese.</title>
        <authorList>
            <consortium name="US DOE Joint Genome Institute (JGI-PGF)"/>
            <person name="Walter F."/>
            <person name="Albersmeier A."/>
            <person name="Kalinowski J."/>
            <person name="Ruckert C."/>
        </authorList>
    </citation>
    <scope>NUCLEOTIDE SEQUENCE</scope>
    <source>
        <strain evidence="3">CGMCC 4.7372</strain>
    </source>
</reference>
<dbReference type="InterPro" id="IPR045970">
    <property type="entry name" value="DUF5926"/>
</dbReference>
<dbReference type="EMBL" id="BMNJ01000001">
    <property type="protein sequence ID" value="GGO94919.1"/>
    <property type="molecule type" value="Genomic_DNA"/>
</dbReference>
<dbReference type="Pfam" id="PF19348">
    <property type="entry name" value="DUF5926"/>
    <property type="match status" value="1"/>
</dbReference>
<organism evidence="3 4">
    <name type="scientific">Actinomyces gaoshouyii</name>
    <dbReference type="NCBI Taxonomy" id="1960083"/>
    <lineage>
        <taxon>Bacteria</taxon>
        <taxon>Bacillati</taxon>
        <taxon>Actinomycetota</taxon>
        <taxon>Actinomycetes</taxon>
        <taxon>Actinomycetales</taxon>
        <taxon>Actinomycetaceae</taxon>
        <taxon>Actinomyces</taxon>
    </lineage>
</organism>
<evidence type="ECO:0000259" key="2">
    <source>
        <dbReference type="Pfam" id="PF19348"/>
    </source>
</evidence>
<evidence type="ECO:0000313" key="4">
    <source>
        <dbReference type="Proteomes" id="UP000614239"/>
    </source>
</evidence>